<gene>
    <name evidence="1" type="primary">NNT</name>
    <name evidence="1" type="ORF">SNEC2469_LOCUS9256</name>
</gene>
<accession>A0A812PNZ8</accession>
<evidence type="ECO:0000313" key="1">
    <source>
        <dbReference type="EMBL" id="CAE7354638.1"/>
    </source>
</evidence>
<keyword evidence="2" id="KW-1185">Reference proteome</keyword>
<dbReference type="EMBL" id="CAJNJA010015002">
    <property type="protein sequence ID" value="CAE7354638.1"/>
    <property type="molecule type" value="Genomic_DNA"/>
</dbReference>
<organism evidence="1 2">
    <name type="scientific">Symbiodinium necroappetens</name>
    <dbReference type="NCBI Taxonomy" id="1628268"/>
    <lineage>
        <taxon>Eukaryota</taxon>
        <taxon>Sar</taxon>
        <taxon>Alveolata</taxon>
        <taxon>Dinophyceae</taxon>
        <taxon>Suessiales</taxon>
        <taxon>Symbiodiniaceae</taxon>
        <taxon>Symbiodinium</taxon>
    </lineage>
</organism>
<sequence>MWSYESYVVTARIIDHVPVELHISVEDKILTVVDRTLFGENCTTIELGGVEVEKETRNKRKKFMLSAFEDLSEGTSQLTVKCRLFQRGDGWYSLQSFAVLPEGSLRECYILKRPGAEDVVVTRVFSSLDGNAFARKEEGLEVQDSPRSGKTLQLLGGAGIVAGLLGAALCMISPKLS</sequence>
<protein>
    <submittedName>
        <fullName evidence="1">NNT protein</fullName>
    </submittedName>
</protein>
<dbReference type="AlphaFoldDB" id="A0A812PNZ8"/>
<reference evidence="1" key="1">
    <citation type="submission" date="2021-02" db="EMBL/GenBank/DDBJ databases">
        <authorList>
            <person name="Dougan E. K."/>
            <person name="Rhodes N."/>
            <person name="Thang M."/>
            <person name="Chan C."/>
        </authorList>
    </citation>
    <scope>NUCLEOTIDE SEQUENCE</scope>
</reference>
<proteinExistence type="predicted"/>
<name>A0A812PNZ8_9DINO</name>
<evidence type="ECO:0000313" key="2">
    <source>
        <dbReference type="Proteomes" id="UP000601435"/>
    </source>
</evidence>
<dbReference type="OrthoDB" id="434070at2759"/>
<dbReference type="Proteomes" id="UP000601435">
    <property type="component" value="Unassembled WGS sequence"/>
</dbReference>
<comment type="caution">
    <text evidence="1">The sequence shown here is derived from an EMBL/GenBank/DDBJ whole genome shotgun (WGS) entry which is preliminary data.</text>
</comment>